<gene>
    <name evidence="2" type="ORF">A2945_01835</name>
</gene>
<comment type="caution">
    <text evidence="2">The sequence shown here is derived from an EMBL/GenBank/DDBJ whole genome shotgun (WGS) entry which is preliminary data.</text>
</comment>
<reference evidence="2 3" key="1">
    <citation type="journal article" date="2016" name="Nat. Commun.">
        <title>Thousands of microbial genomes shed light on interconnected biogeochemical processes in an aquifer system.</title>
        <authorList>
            <person name="Anantharaman K."/>
            <person name="Brown C.T."/>
            <person name="Hug L.A."/>
            <person name="Sharon I."/>
            <person name="Castelle C.J."/>
            <person name="Probst A.J."/>
            <person name="Thomas B.C."/>
            <person name="Singh A."/>
            <person name="Wilkins M.J."/>
            <person name="Karaoz U."/>
            <person name="Brodie E.L."/>
            <person name="Williams K.H."/>
            <person name="Hubbard S.S."/>
            <person name="Banfield J.F."/>
        </authorList>
    </citation>
    <scope>NUCLEOTIDE SEQUENCE [LARGE SCALE GENOMIC DNA]</scope>
</reference>
<keyword evidence="1" id="KW-0472">Membrane</keyword>
<accession>A0A1G2CGE2</accession>
<feature type="transmembrane region" description="Helical" evidence="1">
    <location>
        <begin position="49"/>
        <end position="71"/>
    </location>
</feature>
<dbReference type="AlphaFoldDB" id="A0A1G2CGE2"/>
<protein>
    <submittedName>
        <fullName evidence="2">Uncharacterized protein</fullName>
    </submittedName>
</protein>
<dbReference type="Proteomes" id="UP000178880">
    <property type="component" value="Unassembled WGS sequence"/>
</dbReference>
<organism evidence="2 3">
    <name type="scientific">Candidatus Liptonbacteria bacterium RIFCSPLOWO2_01_FULL_52_25</name>
    <dbReference type="NCBI Taxonomy" id="1798650"/>
    <lineage>
        <taxon>Bacteria</taxon>
        <taxon>Candidatus Liptoniibacteriota</taxon>
    </lineage>
</organism>
<dbReference type="InterPro" id="IPR043993">
    <property type="entry name" value="T4SS_pilin"/>
</dbReference>
<dbReference type="EMBL" id="MHLA01000013">
    <property type="protein sequence ID" value="OGY99720.1"/>
    <property type="molecule type" value="Genomic_DNA"/>
</dbReference>
<keyword evidence="1" id="KW-0812">Transmembrane</keyword>
<evidence type="ECO:0000313" key="2">
    <source>
        <dbReference type="EMBL" id="OGY99720.1"/>
    </source>
</evidence>
<proteinExistence type="predicted"/>
<keyword evidence="1" id="KW-1133">Transmembrane helix</keyword>
<name>A0A1G2CGE2_9BACT</name>
<sequence>MKYIKTLGATLSGIATSALPIAALAITAPPAPITGLSGFQSFICNIVVGWLFTFLIILTVVFVLIAAFKYLTAAGDPEKVKSAGNTLVYAAVAVVIALFARGFPLIIGSLFTTTGAVTC</sequence>
<feature type="transmembrane region" description="Helical" evidence="1">
    <location>
        <begin position="83"/>
        <end position="103"/>
    </location>
</feature>
<dbReference type="STRING" id="1798650.A2945_01835"/>
<dbReference type="Pfam" id="PF18895">
    <property type="entry name" value="T4SS_pilin"/>
    <property type="match status" value="1"/>
</dbReference>
<evidence type="ECO:0000313" key="3">
    <source>
        <dbReference type="Proteomes" id="UP000178880"/>
    </source>
</evidence>
<evidence type="ECO:0000256" key="1">
    <source>
        <dbReference type="SAM" id="Phobius"/>
    </source>
</evidence>